<evidence type="ECO:0000313" key="1">
    <source>
        <dbReference type="EMBL" id="RZT95743.1"/>
    </source>
</evidence>
<reference evidence="1 2" key="1">
    <citation type="submission" date="2019-02" db="EMBL/GenBank/DDBJ databases">
        <title>Genomic Encyclopedia of Type Strains, Phase IV (KMG-IV): sequencing the most valuable type-strain genomes for metagenomic binning, comparative biology and taxonomic classification.</title>
        <authorList>
            <person name="Goeker M."/>
        </authorList>
    </citation>
    <scope>NUCLEOTIDE SEQUENCE [LARGE SCALE GENOMIC DNA]</scope>
    <source>
        <strain evidence="1 2">DSM 28825</strain>
    </source>
</reference>
<evidence type="ECO:0000313" key="2">
    <source>
        <dbReference type="Proteomes" id="UP000293562"/>
    </source>
</evidence>
<protein>
    <submittedName>
        <fullName evidence="1">Uncharacterized protein</fullName>
    </submittedName>
</protein>
<dbReference type="AlphaFoldDB" id="A0A4Q7VI11"/>
<dbReference type="EMBL" id="SHKN01000001">
    <property type="protein sequence ID" value="RZT95743.1"/>
    <property type="molecule type" value="Genomic_DNA"/>
</dbReference>
<comment type="caution">
    <text evidence="1">The sequence shown here is derived from an EMBL/GenBank/DDBJ whole genome shotgun (WGS) entry which is preliminary data.</text>
</comment>
<accession>A0A4Q7VI11</accession>
<sequence length="32" mass="3868">MGNDEKMTYDKEKYKIWDWKSPGIIQNVTYGE</sequence>
<dbReference type="Proteomes" id="UP000293562">
    <property type="component" value="Unassembled WGS sequence"/>
</dbReference>
<proteinExistence type="predicted"/>
<gene>
    <name evidence="1" type="ORF">EV201_0368</name>
</gene>
<organism evidence="1 2">
    <name type="scientific">Ancylomarina subtilis</name>
    <dbReference type="NCBI Taxonomy" id="1639035"/>
    <lineage>
        <taxon>Bacteria</taxon>
        <taxon>Pseudomonadati</taxon>
        <taxon>Bacteroidota</taxon>
        <taxon>Bacteroidia</taxon>
        <taxon>Marinilabiliales</taxon>
        <taxon>Marinifilaceae</taxon>
        <taxon>Ancylomarina</taxon>
    </lineage>
</organism>
<keyword evidence="2" id="KW-1185">Reference proteome</keyword>
<name>A0A4Q7VI11_9BACT</name>